<sequence length="103" mass="11769">MCYRFTSAALPIVSGRSCTLTIVNTYYAVFCIVRIEGRGPPRFSHRRYQQMLDLLVTLIPTMYGKVTGVTKTLFFIGSKCPFWDISNTLPESAHAQRRFGMCY</sequence>
<evidence type="ECO:0000313" key="2">
    <source>
        <dbReference type="Proteomes" id="UP000024635"/>
    </source>
</evidence>
<evidence type="ECO:0000313" key="1">
    <source>
        <dbReference type="EMBL" id="EYC39884.1"/>
    </source>
</evidence>
<keyword evidence="2" id="KW-1185">Reference proteome</keyword>
<gene>
    <name evidence="1" type="primary">Acey_s0637.g948</name>
    <name evidence="1" type="ORF">Y032_0637g948</name>
</gene>
<comment type="caution">
    <text evidence="1">The sequence shown here is derived from an EMBL/GenBank/DDBJ whole genome shotgun (WGS) entry which is preliminary data.</text>
</comment>
<dbReference type="Proteomes" id="UP000024635">
    <property type="component" value="Unassembled WGS sequence"/>
</dbReference>
<dbReference type="AlphaFoldDB" id="A0A016WJ75"/>
<organism evidence="1 2">
    <name type="scientific">Ancylostoma ceylanicum</name>
    <dbReference type="NCBI Taxonomy" id="53326"/>
    <lineage>
        <taxon>Eukaryota</taxon>
        <taxon>Metazoa</taxon>
        <taxon>Ecdysozoa</taxon>
        <taxon>Nematoda</taxon>
        <taxon>Chromadorea</taxon>
        <taxon>Rhabditida</taxon>
        <taxon>Rhabditina</taxon>
        <taxon>Rhabditomorpha</taxon>
        <taxon>Strongyloidea</taxon>
        <taxon>Ancylostomatidae</taxon>
        <taxon>Ancylostomatinae</taxon>
        <taxon>Ancylostoma</taxon>
    </lineage>
</organism>
<name>A0A016WJ75_9BILA</name>
<accession>A0A016WJ75</accession>
<protein>
    <submittedName>
        <fullName evidence="1">Uncharacterized protein</fullName>
    </submittedName>
</protein>
<proteinExistence type="predicted"/>
<dbReference type="EMBL" id="JARK01000237">
    <property type="protein sequence ID" value="EYC39884.1"/>
    <property type="molecule type" value="Genomic_DNA"/>
</dbReference>
<reference evidence="2" key="1">
    <citation type="journal article" date="2015" name="Nat. Genet.">
        <title>The genome and transcriptome of the zoonotic hookworm Ancylostoma ceylanicum identify infection-specific gene families.</title>
        <authorList>
            <person name="Schwarz E.M."/>
            <person name="Hu Y."/>
            <person name="Antoshechkin I."/>
            <person name="Miller M.M."/>
            <person name="Sternberg P.W."/>
            <person name="Aroian R.V."/>
        </authorList>
    </citation>
    <scope>NUCLEOTIDE SEQUENCE</scope>
    <source>
        <strain evidence="2">HY135</strain>
    </source>
</reference>